<name>A0ABN5C9R4_PSEO7</name>
<proteinExistence type="predicted"/>
<organism evidence="1 2">
    <name type="scientific">Pseudoalteromonas piscicida</name>
    <dbReference type="NCBI Taxonomy" id="43662"/>
    <lineage>
        <taxon>Bacteria</taxon>
        <taxon>Pseudomonadati</taxon>
        <taxon>Pseudomonadota</taxon>
        <taxon>Gammaproteobacteria</taxon>
        <taxon>Alteromonadales</taxon>
        <taxon>Pseudoalteromonadaceae</taxon>
        <taxon>Pseudoalteromonas</taxon>
    </lineage>
</organism>
<evidence type="ECO:0000313" key="2">
    <source>
        <dbReference type="Proteomes" id="UP000016521"/>
    </source>
</evidence>
<keyword evidence="2" id="KW-1185">Reference proteome</keyword>
<reference evidence="1 2" key="1">
    <citation type="submission" date="2015-06" db="EMBL/GenBank/DDBJ databases">
        <authorList>
            <person name="Xie B.-B."/>
            <person name="Rong J.-C."/>
            <person name="Qin Q.-L."/>
            <person name="Zhang Y.-Z."/>
        </authorList>
    </citation>
    <scope>NUCLEOTIDE SEQUENCE [LARGE SCALE GENOMIC DNA]</scope>
    <source>
        <strain evidence="1 2">JCM 20779</strain>
    </source>
</reference>
<dbReference type="Proteomes" id="UP000016521">
    <property type="component" value="Chromosome I"/>
</dbReference>
<accession>A0ABN5C9R4</accession>
<evidence type="ECO:0000313" key="1">
    <source>
        <dbReference type="EMBL" id="ATD06214.1"/>
    </source>
</evidence>
<protein>
    <submittedName>
        <fullName evidence="1">Uncharacterized protein</fullName>
    </submittedName>
</protein>
<sequence>MSHFDGDLSAYSLCKKPSVNVQEKHQLEYIGYELLFANQEATSFAR</sequence>
<dbReference type="EMBL" id="CP011924">
    <property type="protein sequence ID" value="ATD06214.1"/>
    <property type="molecule type" value="Genomic_DNA"/>
</dbReference>
<gene>
    <name evidence="1" type="ORF">PPIS_a1028</name>
</gene>